<dbReference type="CDD" id="cd07377">
    <property type="entry name" value="WHTH_GntR"/>
    <property type="match status" value="1"/>
</dbReference>
<dbReference type="SUPFAM" id="SSF46785">
    <property type="entry name" value="Winged helix' DNA-binding domain"/>
    <property type="match status" value="1"/>
</dbReference>
<dbReference type="PANTHER" id="PTHR43537:SF45">
    <property type="entry name" value="GNTR FAMILY REGULATORY PROTEIN"/>
    <property type="match status" value="1"/>
</dbReference>
<evidence type="ECO:0000313" key="5">
    <source>
        <dbReference type="EMBL" id="MBG0567958.1"/>
    </source>
</evidence>
<dbReference type="Gene3D" id="1.10.10.10">
    <property type="entry name" value="Winged helix-like DNA-binding domain superfamily/Winged helix DNA-binding domain"/>
    <property type="match status" value="1"/>
</dbReference>
<evidence type="ECO:0000256" key="2">
    <source>
        <dbReference type="ARBA" id="ARBA00023125"/>
    </source>
</evidence>
<dbReference type="InterPro" id="IPR036388">
    <property type="entry name" value="WH-like_DNA-bd_sf"/>
</dbReference>
<reference evidence="5" key="1">
    <citation type="submission" date="2020-11" db="EMBL/GenBank/DDBJ databases">
        <title>Isolation and identification of active actinomycetes.</title>
        <authorList>
            <person name="Sun X."/>
        </authorList>
    </citation>
    <scope>NUCLEOTIDE SEQUENCE</scope>
    <source>
        <strain evidence="5">NEAU-A11</strain>
    </source>
</reference>
<sequence length="219" mass="23284">MESIGRYLLRDAAYERIRGAIVDGTLPPGAALRPDDLAERLGLSRAPIREAISRLTGEGLVETKPQSYTRVTAVVAKDVEDAAAVLGAMHQLAVHNIAGKLSTDQLAAMRTANARFAAAVAAGDVEAALAADDEVHAIPLAAYGNAAASGTVERYTPLVRRAERLLFTSPQASRSVRLHDDLIEALAARDEARAVAVNAEIWGHLHHSVDLEEPPYAAQ</sequence>
<dbReference type="AlphaFoldDB" id="A0A931G1I9"/>
<feature type="domain" description="HTH gntR-type" evidence="4">
    <location>
        <begin position="7"/>
        <end position="74"/>
    </location>
</feature>
<keyword evidence="1" id="KW-0805">Transcription regulation</keyword>
<dbReference type="InterPro" id="IPR000524">
    <property type="entry name" value="Tscrpt_reg_HTH_GntR"/>
</dbReference>
<dbReference type="GO" id="GO:0003700">
    <property type="term" value="F:DNA-binding transcription factor activity"/>
    <property type="evidence" value="ECO:0007669"/>
    <property type="project" value="InterPro"/>
</dbReference>
<dbReference type="GO" id="GO:0003677">
    <property type="term" value="F:DNA binding"/>
    <property type="evidence" value="ECO:0007669"/>
    <property type="project" value="UniProtKB-KW"/>
</dbReference>
<evidence type="ECO:0000256" key="1">
    <source>
        <dbReference type="ARBA" id="ARBA00023015"/>
    </source>
</evidence>
<proteinExistence type="predicted"/>
<comment type="caution">
    <text evidence="5">The sequence shown here is derived from an EMBL/GenBank/DDBJ whole genome shotgun (WGS) entry which is preliminary data.</text>
</comment>
<organism evidence="5 6">
    <name type="scientific">Actinoplanes aureus</name>
    <dbReference type="NCBI Taxonomy" id="2792083"/>
    <lineage>
        <taxon>Bacteria</taxon>
        <taxon>Bacillati</taxon>
        <taxon>Actinomycetota</taxon>
        <taxon>Actinomycetes</taxon>
        <taxon>Micromonosporales</taxon>
        <taxon>Micromonosporaceae</taxon>
        <taxon>Actinoplanes</taxon>
    </lineage>
</organism>
<dbReference type="Pfam" id="PF07729">
    <property type="entry name" value="FCD"/>
    <property type="match status" value="1"/>
</dbReference>
<evidence type="ECO:0000259" key="4">
    <source>
        <dbReference type="PROSITE" id="PS50949"/>
    </source>
</evidence>
<accession>A0A931G1I9</accession>
<dbReference type="Proteomes" id="UP000598146">
    <property type="component" value="Unassembled WGS sequence"/>
</dbReference>
<dbReference type="InterPro" id="IPR011711">
    <property type="entry name" value="GntR_C"/>
</dbReference>
<keyword evidence="2" id="KW-0238">DNA-binding</keyword>
<dbReference type="Gene3D" id="1.20.120.530">
    <property type="entry name" value="GntR ligand-binding domain-like"/>
    <property type="match status" value="1"/>
</dbReference>
<dbReference type="SMART" id="SM00345">
    <property type="entry name" value="HTH_GNTR"/>
    <property type="match status" value="1"/>
</dbReference>
<gene>
    <name evidence="5" type="ORF">I4J89_41615</name>
</gene>
<dbReference type="PANTHER" id="PTHR43537">
    <property type="entry name" value="TRANSCRIPTIONAL REGULATOR, GNTR FAMILY"/>
    <property type="match status" value="1"/>
</dbReference>
<dbReference type="PROSITE" id="PS50949">
    <property type="entry name" value="HTH_GNTR"/>
    <property type="match status" value="1"/>
</dbReference>
<evidence type="ECO:0000313" key="6">
    <source>
        <dbReference type="Proteomes" id="UP000598146"/>
    </source>
</evidence>
<keyword evidence="6" id="KW-1185">Reference proteome</keyword>
<keyword evidence="3" id="KW-0804">Transcription</keyword>
<dbReference type="PRINTS" id="PR00035">
    <property type="entry name" value="HTHGNTR"/>
</dbReference>
<dbReference type="Pfam" id="PF00392">
    <property type="entry name" value="GntR"/>
    <property type="match status" value="1"/>
</dbReference>
<dbReference type="RefSeq" id="WP_196419728.1">
    <property type="nucleotide sequence ID" value="NZ_JADQTO010000032.1"/>
</dbReference>
<name>A0A931G1I9_9ACTN</name>
<dbReference type="EMBL" id="JADQTO010000032">
    <property type="protein sequence ID" value="MBG0567958.1"/>
    <property type="molecule type" value="Genomic_DNA"/>
</dbReference>
<dbReference type="SUPFAM" id="SSF48008">
    <property type="entry name" value="GntR ligand-binding domain-like"/>
    <property type="match status" value="1"/>
</dbReference>
<dbReference type="InterPro" id="IPR036390">
    <property type="entry name" value="WH_DNA-bd_sf"/>
</dbReference>
<dbReference type="InterPro" id="IPR008920">
    <property type="entry name" value="TF_FadR/GntR_C"/>
</dbReference>
<protein>
    <submittedName>
        <fullName evidence="5">GntR family transcriptional regulator</fullName>
    </submittedName>
</protein>
<evidence type="ECO:0000256" key="3">
    <source>
        <dbReference type="ARBA" id="ARBA00023163"/>
    </source>
</evidence>